<dbReference type="PANTHER" id="PTHR11441:SF0">
    <property type="entry name" value="THYMIDINE KINASE, CYTOSOLIC"/>
    <property type="match status" value="1"/>
</dbReference>
<proteinExistence type="inferred from homology"/>
<evidence type="ECO:0000256" key="9">
    <source>
        <dbReference type="PIRSR" id="PIRSR035805-2"/>
    </source>
</evidence>
<dbReference type="EMBL" id="VIRS01000001">
    <property type="protein sequence ID" value="TQS46715.1"/>
    <property type="molecule type" value="Genomic_DNA"/>
</dbReference>
<name>A0A545B1J5_9ACTN</name>
<comment type="caution">
    <text evidence="12">The sequence shown here is derived from an EMBL/GenBank/DDBJ whole genome shotgun (WGS) entry which is preliminary data.</text>
</comment>
<dbReference type="GO" id="GO:0071897">
    <property type="term" value="P:DNA biosynthetic process"/>
    <property type="evidence" value="ECO:0007669"/>
    <property type="project" value="UniProtKB-KW"/>
</dbReference>
<evidence type="ECO:0000256" key="7">
    <source>
        <dbReference type="ARBA" id="ARBA00022840"/>
    </source>
</evidence>
<evidence type="ECO:0000256" key="2">
    <source>
        <dbReference type="ARBA" id="ARBA00012118"/>
    </source>
</evidence>
<gene>
    <name evidence="12" type="ORF">FL583_00070</name>
</gene>
<keyword evidence="7 10" id="KW-0067">ATP-binding</keyword>
<dbReference type="GO" id="GO:0046104">
    <property type="term" value="P:thymidine metabolic process"/>
    <property type="evidence" value="ECO:0007669"/>
    <property type="project" value="TreeGrafter"/>
</dbReference>
<dbReference type="PANTHER" id="PTHR11441">
    <property type="entry name" value="THYMIDINE KINASE"/>
    <property type="match status" value="1"/>
</dbReference>
<dbReference type="SUPFAM" id="SSF57716">
    <property type="entry name" value="Glucocorticoid receptor-like (DNA-binding domain)"/>
    <property type="match status" value="1"/>
</dbReference>
<dbReference type="Pfam" id="PF00265">
    <property type="entry name" value="TK"/>
    <property type="match status" value="1"/>
</dbReference>
<evidence type="ECO:0000256" key="8">
    <source>
        <dbReference type="PIRSR" id="PIRSR035805-1"/>
    </source>
</evidence>
<keyword evidence="6 10" id="KW-0418">Kinase</keyword>
<dbReference type="PIRSF" id="PIRSF035805">
    <property type="entry name" value="TK_cell"/>
    <property type="match status" value="1"/>
</dbReference>
<dbReference type="GO" id="GO:0005829">
    <property type="term" value="C:cytosol"/>
    <property type="evidence" value="ECO:0007669"/>
    <property type="project" value="TreeGrafter"/>
</dbReference>
<evidence type="ECO:0000313" key="13">
    <source>
        <dbReference type="Proteomes" id="UP000317982"/>
    </source>
</evidence>
<dbReference type="EC" id="2.7.1.21" evidence="2 10"/>
<dbReference type="InterPro" id="IPR001267">
    <property type="entry name" value="Thymidine_kinase"/>
</dbReference>
<dbReference type="GO" id="GO:0005524">
    <property type="term" value="F:ATP binding"/>
    <property type="evidence" value="ECO:0007669"/>
    <property type="project" value="UniProtKB-KW"/>
</dbReference>
<dbReference type="NCBIfam" id="NF003297">
    <property type="entry name" value="PRK04296.1-2"/>
    <property type="match status" value="1"/>
</dbReference>
<dbReference type="Gene3D" id="3.40.50.300">
    <property type="entry name" value="P-loop containing nucleotide triphosphate hydrolases"/>
    <property type="match status" value="1"/>
</dbReference>
<evidence type="ECO:0000313" key="12">
    <source>
        <dbReference type="EMBL" id="TQS46715.1"/>
    </source>
</evidence>
<dbReference type="InterPro" id="IPR027417">
    <property type="entry name" value="P-loop_NTPase"/>
</dbReference>
<protein>
    <recommendedName>
        <fullName evidence="2 10">Thymidine kinase</fullName>
        <ecNumber evidence="2 10">2.7.1.21</ecNumber>
    </recommendedName>
</protein>
<dbReference type="GO" id="GO:0004797">
    <property type="term" value="F:thymidine kinase activity"/>
    <property type="evidence" value="ECO:0007669"/>
    <property type="project" value="UniProtKB-EC"/>
</dbReference>
<keyword evidence="4 10" id="KW-0808">Transferase</keyword>
<evidence type="ECO:0000256" key="6">
    <source>
        <dbReference type="ARBA" id="ARBA00022777"/>
    </source>
</evidence>
<dbReference type="AlphaFoldDB" id="A0A545B1J5"/>
<comment type="catalytic activity">
    <reaction evidence="10">
        <text>thymidine + ATP = dTMP + ADP + H(+)</text>
        <dbReference type="Rhea" id="RHEA:19129"/>
        <dbReference type="ChEBI" id="CHEBI:15378"/>
        <dbReference type="ChEBI" id="CHEBI:17748"/>
        <dbReference type="ChEBI" id="CHEBI:30616"/>
        <dbReference type="ChEBI" id="CHEBI:63528"/>
        <dbReference type="ChEBI" id="CHEBI:456216"/>
        <dbReference type="EC" id="2.7.1.21"/>
    </reaction>
</comment>
<evidence type="ECO:0000256" key="4">
    <source>
        <dbReference type="ARBA" id="ARBA00022679"/>
    </source>
</evidence>
<dbReference type="RefSeq" id="WP_142702334.1">
    <property type="nucleotide sequence ID" value="NZ_VIRS01000001.1"/>
</dbReference>
<evidence type="ECO:0000256" key="1">
    <source>
        <dbReference type="ARBA" id="ARBA00007587"/>
    </source>
</evidence>
<feature type="binding site" evidence="9">
    <location>
        <position position="195"/>
    </location>
    <ligand>
        <name>substrate</name>
    </ligand>
</feature>
<dbReference type="Proteomes" id="UP000317982">
    <property type="component" value="Unassembled WGS sequence"/>
</dbReference>
<evidence type="ECO:0000256" key="3">
    <source>
        <dbReference type="ARBA" id="ARBA00022634"/>
    </source>
</evidence>
<evidence type="ECO:0000256" key="5">
    <source>
        <dbReference type="ARBA" id="ARBA00022741"/>
    </source>
</evidence>
<feature type="active site" description="Proton acceptor" evidence="8">
    <location>
        <position position="100"/>
    </location>
</feature>
<evidence type="ECO:0000256" key="10">
    <source>
        <dbReference type="RuleBase" id="RU000544"/>
    </source>
</evidence>
<dbReference type="Gene3D" id="3.30.60.20">
    <property type="match status" value="1"/>
</dbReference>
<sequence>MAAARSVRVPTGSPGMLRFFYGPMDCGKSTLALQINHNHARQGRHGLLLTKLDRAGSARISSRVGLDAPAFEVGADTDLHEVVGAEWRAGRRVDYLICDEAQFYTCEQIEQAADLADRAGVDVYAFGLATDFRSELFPGTKRLFELADELIRLQVEVLCWCGRPGQQNARVVKGEVTRTGDQILVADTDAADVHYQVLCRRHYRDGDLGPAVPTAGQLSLA</sequence>
<dbReference type="OrthoDB" id="9781579at2"/>
<keyword evidence="3 10" id="KW-0237">DNA synthesis</keyword>
<dbReference type="SUPFAM" id="SSF52540">
    <property type="entry name" value="P-loop containing nucleoside triphosphate hydrolases"/>
    <property type="match status" value="1"/>
</dbReference>
<accession>A0A545B1J5</accession>
<keyword evidence="5 10" id="KW-0547">Nucleotide-binding</keyword>
<evidence type="ECO:0000256" key="11">
    <source>
        <dbReference type="RuleBase" id="RU004165"/>
    </source>
</evidence>
<reference evidence="12 13" key="1">
    <citation type="submission" date="2019-07" db="EMBL/GenBank/DDBJ databases">
        <title>Cryptosporangium phraense sp. nov., isolated from plant litter.</title>
        <authorList>
            <person name="Suriyachadkun C."/>
        </authorList>
    </citation>
    <scope>NUCLEOTIDE SEQUENCE [LARGE SCALE GENOMIC DNA]</scope>
    <source>
        <strain evidence="12 13">A-T 5661</strain>
    </source>
</reference>
<dbReference type="InParanoid" id="A0A545B1J5"/>
<keyword evidence="13" id="KW-1185">Reference proteome</keyword>
<organism evidence="12 13">
    <name type="scientific">Cryptosporangium phraense</name>
    <dbReference type="NCBI Taxonomy" id="2593070"/>
    <lineage>
        <taxon>Bacteria</taxon>
        <taxon>Bacillati</taxon>
        <taxon>Actinomycetota</taxon>
        <taxon>Actinomycetes</taxon>
        <taxon>Cryptosporangiales</taxon>
        <taxon>Cryptosporangiaceae</taxon>
        <taxon>Cryptosporangium</taxon>
    </lineage>
</organism>
<comment type="similarity">
    <text evidence="1 11">Belongs to the thymidine kinase family.</text>
</comment>